<dbReference type="Proteomes" id="UP000468828">
    <property type="component" value="Unassembled WGS sequence"/>
</dbReference>
<dbReference type="Proteomes" id="UP000471152">
    <property type="component" value="Unassembled WGS sequence"/>
</dbReference>
<reference evidence="1 3" key="1">
    <citation type="submission" date="2020-01" db="EMBL/GenBank/DDBJ databases">
        <title>the WGS Modestobacter muralis CPCC 204518.</title>
        <authorList>
            <person name="Jiang Z."/>
        </authorList>
    </citation>
    <scope>NUCLEOTIDE SEQUENCE [LARGE SCALE GENOMIC DNA]</scope>
    <source>
        <strain evidence="1 3">DSM 100205</strain>
    </source>
</reference>
<dbReference type="AlphaFoldDB" id="A0A6P0H687"/>
<evidence type="ECO:0000313" key="3">
    <source>
        <dbReference type="Proteomes" id="UP000468828"/>
    </source>
</evidence>
<proteinExistence type="predicted"/>
<name>A0A6P0H687_9ACTN</name>
<evidence type="ECO:0000313" key="1">
    <source>
        <dbReference type="EMBL" id="NEK93469.1"/>
    </source>
</evidence>
<evidence type="ECO:0000313" key="2">
    <source>
        <dbReference type="EMBL" id="NEN50236.1"/>
    </source>
</evidence>
<dbReference type="EMBL" id="JAAGWB010000013">
    <property type="protein sequence ID" value="NEN50236.1"/>
    <property type="molecule type" value="Genomic_DNA"/>
</dbReference>
<accession>A0A6P0H687</accession>
<dbReference type="EMBL" id="JAAGWH010000013">
    <property type="protein sequence ID" value="NEK93469.1"/>
    <property type="molecule type" value="Genomic_DNA"/>
</dbReference>
<protein>
    <submittedName>
        <fullName evidence="2">Uncharacterized protein</fullName>
    </submittedName>
</protein>
<dbReference type="RefSeq" id="WP_163609915.1">
    <property type="nucleotide sequence ID" value="NZ_JAAGWB010000013.1"/>
</dbReference>
<organism evidence="2 4">
    <name type="scientific">Modestobacter muralis</name>
    <dbReference type="NCBI Taxonomy" id="1608614"/>
    <lineage>
        <taxon>Bacteria</taxon>
        <taxon>Bacillati</taxon>
        <taxon>Actinomycetota</taxon>
        <taxon>Actinomycetes</taxon>
        <taxon>Geodermatophilales</taxon>
        <taxon>Geodermatophilaceae</taxon>
        <taxon>Modestobacter</taxon>
    </lineage>
</organism>
<reference evidence="2 4" key="2">
    <citation type="submission" date="2020-02" db="EMBL/GenBank/DDBJ databases">
        <title>The WGS of Modestobacter muralis DSM 100205.</title>
        <authorList>
            <person name="Jiang Z."/>
        </authorList>
    </citation>
    <scope>NUCLEOTIDE SEQUENCE [LARGE SCALE GENOMIC DNA]</scope>
    <source>
        <strain evidence="2 4">DSM 100205</strain>
    </source>
</reference>
<keyword evidence="3" id="KW-1185">Reference proteome</keyword>
<gene>
    <name evidence="2" type="ORF">G3R41_04670</name>
    <name evidence="1" type="ORF">GCU67_04670</name>
</gene>
<sequence length="235" mass="24834">MDKPLQPVLVATSTRLLVGSVHRGSIEFSIPAERVGGTSVDRLATGGIRLGIRLIKPAVDVADGSESYSGDFFFLRSNAEALVAVAHGIDKLFHLEEPAAVIGETSANADGFPSEGWFISWINSIESSMTPAGFRGAMGASAPLDATTNGLVMACREVYIACFGMIQANCSPQALELFKAQVANDFLGVTPWGLIQTAVDLDPTNGAARGEWEAAVHEVAQMELGKLRQSIVGSR</sequence>
<comment type="caution">
    <text evidence="2">The sequence shown here is derived from an EMBL/GenBank/DDBJ whole genome shotgun (WGS) entry which is preliminary data.</text>
</comment>
<evidence type="ECO:0000313" key="4">
    <source>
        <dbReference type="Proteomes" id="UP000471152"/>
    </source>
</evidence>